<dbReference type="PANTHER" id="PTHR33608">
    <property type="entry name" value="BLL2464 PROTEIN"/>
    <property type="match status" value="1"/>
</dbReference>
<dbReference type="OrthoDB" id="9780819at2"/>
<proteinExistence type="predicted"/>
<dbReference type="EMBL" id="NIZW01000003">
    <property type="protein sequence ID" value="PHQ36222.1"/>
    <property type="molecule type" value="Genomic_DNA"/>
</dbReference>
<feature type="domain" description="DUF58" evidence="1">
    <location>
        <begin position="51"/>
        <end position="241"/>
    </location>
</feature>
<gene>
    <name evidence="2" type="ORF">CEE69_06065</name>
</gene>
<name>A0A2G1WB02_9BACT</name>
<keyword evidence="3" id="KW-1185">Reference proteome</keyword>
<organism evidence="2 3">
    <name type="scientific">Rhodopirellula bahusiensis</name>
    <dbReference type="NCBI Taxonomy" id="2014065"/>
    <lineage>
        <taxon>Bacteria</taxon>
        <taxon>Pseudomonadati</taxon>
        <taxon>Planctomycetota</taxon>
        <taxon>Planctomycetia</taxon>
        <taxon>Pirellulales</taxon>
        <taxon>Pirellulaceae</taxon>
        <taxon>Rhodopirellula</taxon>
    </lineage>
</organism>
<dbReference type="Proteomes" id="UP000225740">
    <property type="component" value="Unassembled WGS sequence"/>
</dbReference>
<dbReference type="GeneID" id="90607787"/>
<comment type="caution">
    <text evidence="2">The sequence shown here is derived from an EMBL/GenBank/DDBJ whole genome shotgun (WGS) entry which is preliminary data.</text>
</comment>
<evidence type="ECO:0000313" key="2">
    <source>
        <dbReference type="EMBL" id="PHQ36222.1"/>
    </source>
</evidence>
<evidence type="ECO:0000313" key="3">
    <source>
        <dbReference type="Proteomes" id="UP000225740"/>
    </source>
</evidence>
<dbReference type="AlphaFoldDB" id="A0A2G1WB02"/>
<evidence type="ECO:0000259" key="1">
    <source>
        <dbReference type="Pfam" id="PF01882"/>
    </source>
</evidence>
<accession>A0A2G1WB02</accession>
<dbReference type="RefSeq" id="WP_099259849.1">
    <property type="nucleotide sequence ID" value="NZ_NIZW01000003.1"/>
</dbReference>
<reference evidence="2 3" key="1">
    <citation type="submission" date="2017-06" db="EMBL/GenBank/DDBJ databases">
        <title>Description of Rhodopirellula bahusiensis sp. nov.</title>
        <authorList>
            <person name="Kizina J."/>
            <person name="Harder J."/>
        </authorList>
    </citation>
    <scope>NUCLEOTIDE SEQUENCE [LARGE SCALE GENOMIC DNA]</scope>
    <source>
        <strain evidence="2 3">SWK21</strain>
    </source>
</reference>
<protein>
    <submittedName>
        <fullName evidence="2">DUF58 domain-containing protein</fullName>
    </submittedName>
</protein>
<dbReference type="PANTHER" id="PTHR33608:SF12">
    <property type="entry name" value="DUF58 DOMAIN-CONTAINING PROTEIN"/>
    <property type="match status" value="1"/>
</dbReference>
<dbReference type="Pfam" id="PF01882">
    <property type="entry name" value="DUF58"/>
    <property type="match status" value="1"/>
</dbReference>
<dbReference type="InterPro" id="IPR002881">
    <property type="entry name" value="DUF58"/>
</dbReference>
<sequence length="308" mass="34182">MSARVTVTFQDLLQCKADARGFSLQPRQPVGSLLAGRHASRLRGRGLSFEELRQYRQGDDIRQMDWKATARLRSPHIRVYSEERERPVLLLIDQRTPMFFGSQRAMKSVAAAELAAMGAWRSLASGDRVGGLVFNENEIAEVRPHRSQTRVLHLLHQIVRLNQTLAAPSSATTPPPASPITLNQVLENASRIARHDHLVILVSDLDGADEETSRLVTRIAAHNDVLVTAVYDPLGIRLTGAPGMLASHGGRTWEIPDHASFPEDFQAAFGQVLTRWRSVFRSLQIPLMPLSTARPVAEQIRVLFGNTA</sequence>